<feature type="domain" description="BED-type" evidence="11">
    <location>
        <begin position="39"/>
        <end position="102"/>
    </location>
</feature>
<dbReference type="AlphaFoldDB" id="A0ABD3MGX2"/>
<dbReference type="InterPro" id="IPR008906">
    <property type="entry name" value="HATC_C_dom"/>
</dbReference>
<keyword evidence="6" id="KW-0238">DNA-binding</keyword>
<evidence type="ECO:0000256" key="6">
    <source>
        <dbReference type="ARBA" id="ARBA00023125"/>
    </source>
</evidence>
<dbReference type="PANTHER" id="PTHR46481:SF10">
    <property type="entry name" value="ZINC FINGER BED DOMAIN-CONTAINING PROTEIN 39"/>
    <property type="match status" value="1"/>
</dbReference>
<evidence type="ECO:0000256" key="7">
    <source>
        <dbReference type="ARBA" id="ARBA00023163"/>
    </source>
</evidence>
<keyword evidence="8" id="KW-0539">Nucleus</keyword>
<keyword evidence="4" id="KW-0862">Zinc</keyword>
<evidence type="ECO:0000256" key="5">
    <source>
        <dbReference type="ARBA" id="ARBA00023015"/>
    </source>
</evidence>
<reference evidence="12 13" key="1">
    <citation type="submission" date="2024-10" db="EMBL/GenBank/DDBJ databases">
        <title>Updated reference genomes for cyclostephanoid diatoms.</title>
        <authorList>
            <person name="Roberts W.R."/>
            <person name="Alverson A.J."/>
        </authorList>
    </citation>
    <scope>NUCLEOTIDE SEQUENCE [LARGE SCALE GENOMIC DNA]</scope>
    <source>
        <strain evidence="12 13">AJA232-27</strain>
    </source>
</reference>
<dbReference type="GO" id="GO:0003677">
    <property type="term" value="F:DNA binding"/>
    <property type="evidence" value="ECO:0007669"/>
    <property type="project" value="UniProtKB-KW"/>
</dbReference>
<evidence type="ECO:0000256" key="3">
    <source>
        <dbReference type="ARBA" id="ARBA00022771"/>
    </source>
</evidence>
<keyword evidence="2" id="KW-0479">Metal-binding</keyword>
<evidence type="ECO:0000256" key="4">
    <source>
        <dbReference type="ARBA" id="ARBA00022833"/>
    </source>
</evidence>
<evidence type="ECO:0000256" key="9">
    <source>
        <dbReference type="PROSITE-ProRule" id="PRU00027"/>
    </source>
</evidence>
<dbReference type="SUPFAM" id="SSF53098">
    <property type="entry name" value="Ribonuclease H-like"/>
    <property type="match status" value="1"/>
</dbReference>
<dbReference type="GO" id="GO:0005634">
    <property type="term" value="C:nucleus"/>
    <property type="evidence" value="ECO:0007669"/>
    <property type="project" value="UniProtKB-SubCell"/>
</dbReference>
<dbReference type="Proteomes" id="UP001530293">
    <property type="component" value="Unassembled WGS sequence"/>
</dbReference>
<dbReference type="InterPro" id="IPR012337">
    <property type="entry name" value="RNaseH-like_sf"/>
</dbReference>
<sequence length="766" mass="85879">MMSFGGSSVSTSSISVDETVAKVPIKTGTDWKLVKPPGNTRSPYWPYFLKFDVNVHKNKEDVVVCKLCLDADKHLEFSTRDGNTSSMGGHIKNFHLSIYDSIQQRKKKSDQSNCSQEGSEVKTTKSTITSFLKPKRTTEVVKHLFITAATASIIDNAFALSVVEKPSFRRMFLPLNKDAERMVNITSKTIRTSILNMGRMAKAATILDLTDKKLSYTLDHWTGPNNWTYGAVTGHHIDPVSWKMCSSLLDFKLFVGRTTGELIFKDISKVLSQFNRAESMLLADVDNETYSTPTTTAENNVIGVTDTTGNMGKLGEYLRDNGQEHAYCFGHIIHLVAGIAFDPNAKLLKFQSSSDIEEYANSRPKKLIQDVVTRWWSTYASIERALYLQKAIKGLIATSQVACEVLSNEEWKVLGEIESVLKPLAFFQSVLEGKSYVSGSLVPLAVFNIRRQLNDIVEDEEGTMDGVRKLAKALLDNFDIRYTPNKDDKNLLTFSWGAVVGFRKRYTTVHHYYFAAAFLDPRAKTLLKTFMTPVDWDLLKERIFDLMVNAAEKAVDDNVSPHKVTSDNARTVLVDTTAGSSAKAATVSQMFHVSSVKKSVTNKDAVDPNSVRNKCAVELSAFVDDGVWIPLNDADGDFLNPLDWWRDNSTKYPNLALLALEYLAIPATSAPSERVFSRAGRLLTMKRALLSPDIAERMMFIKDNADLLHKHYVTLRQQEVESSYDGFIEEERSLLPHYERPAKGKKGTQEEDNEDDDDGIVVIDDY</sequence>
<name>A0ABD3MGX2_9STRA</name>
<evidence type="ECO:0000256" key="10">
    <source>
        <dbReference type="SAM" id="MobiDB-lite"/>
    </source>
</evidence>
<feature type="compositionally biased region" description="Acidic residues" evidence="10">
    <location>
        <begin position="750"/>
        <end position="766"/>
    </location>
</feature>
<dbReference type="Pfam" id="PF05699">
    <property type="entry name" value="Dimer_Tnp_hAT"/>
    <property type="match status" value="1"/>
</dbReference>
<dbReference type="GO" id="GO:0008270">
    <property type="term" value="F:zinc ion binding"/>
    <property type="evidence" value="ECO:0007669"/>
    <property type="project" value="UniProtKB-KW"/>
</dbReference>
<accession>A0ABD3MGX2</accession>
<comment type="caution">
    <text evidence="12">The sequence shown here is derived from an EMBL/GenBank/DDBJ whole genome shotgun (WGS) entry which is preliminary data.</text>
</comment>
<evidence type="ECO:0000256" key="8">
    <source>
        <dbReference type="ARBA" id="ARBA00023242"/>
    </source>
</evidence>
<dbReference type="EMBL" id="JALLBG020000150">
    <property type="protein sequence ID" value="KAL3761407.1"/>
    <property type="molecule type" value="Genomic_DNA"/>
</dbReference>
<dbReference type="PANTHER" id="PTHR46481">
    <property type="entry name" value="ZINC FINGER BED DOMAIN-CONTAINING PROTEIN 4"/>
    <property type="match status" value="1"/>
</dbReference>
<evidence type="ECO:0000259" key="11">
    <source>
        <dbReference type="PROSITE" id="PS50808"/>
    </source>
</evidence>
<keyword evidence="13" id="KW-1185">Reference proteome</keyword>
<comment type="subcellular location">
    <subcellularLocation>
        <location evidence="1">Nucleus</location>
    </subcellularLocation>
</comment>
<feature type="region of interest" description="Disordered" evidence="10">
    <location>
        <begin position="735"/>
        <end position="766"/>
    </location>
</feature>
<evidence type="ECO:0000313" key="13">
    <source>
        <dbReference type="Proteomes" id="UP001530293"/>
    </source>
</evidence>
<dbReference type="PROSITE" id="PS50808">
    <property type="entry name" value="ZF_BED"/>
    <property type="match status" value="1"/>
</dbReference>
<evidence type="ECO:0000256" key="2">
    <source>
        <dbReference type="ARBA" id="ARBA00022723"/>
    </source>
</evidence>
<evidence type="ECO:0000256" key="1">
    <source>
        <dbReference type="ARBA" id="ARBA00004123"/>
    </source>
</evidence>
<evidence type="ECO:0000313" key="12">
    <source>
        <dbReference type="EMBL" id="KAL3761407.1"/>
    </source>
</evidence>
<proteinExistence type="predicted"/>
<dbReference type="InterPro" id="IPR052035">
    <property type="entry name" value="ZnF_BED_domain_contain"/>
</dbReference>
<dbReference type="InterPro" id="IPR003656">
    <property type="entry name" value="Znf_BED"/>
</dbReference>
<keyword evidence="3 9" id="KW-0863">Zinc-finger</keyword>
<protein>
    <recommendedName>
        <fullName evidence="11">BED-type domain-containing protein</fullName>
    </recommendedName>
</protein>
<organism evidence="12 13">
    <name type="scientific">Discostella pseudostelligera</name>
    <dbReference type="NCBI Taxonomy" id="259834"/>
    <lineage>
        <taxon>Eukaryota</taxon>
        <taxon>Sar</taxon>
        <taxon>Stramenopiles</taxon>
        <taxon>Ochrophyta</taxon>
        <taxon>Bacillariophyta</taxon>
        <taxon>Coscinodiscophyceae</taxon>
        <taxon>Thalassiosirophycidae</taxon>
        <taxon>Stephanodiscales</taxon>
        <taxon>Stephanodiscaceae</taxon>
        <taxon>Discostella</taxon>
    </lineage>
</organism>
<gene>
    <name evidence="12" type="ORF">ACHAWU_007366</name>
</gene>
<keyword evidence="7" id="KW-0804">Transcription</keyword>
<keyword evidence="5" id="KW-0805">Transcription regulation</keyword>